<feature type="compositionally biased region" description="Low complexity" evidence="2">
    <location>
        <begin position="101"/>
        <end position="110"/>
    </location>
</feature>
<dbReference type="GO" id="GO:0008270">
    <property type="term" value="F:zinc ion binding"/>
    <property type="evidence" value="ECO:0007669"/>
    <property type="project" value="InterPro"/>
</dbReference>
<dbReference type="PANTHER" id="PTHR11022:SF41">
    <property type="entry name" value="PEPTIDOGLYCAN-RECOGNITION PROTEIN LC-RELATED"/>
    <property type="match status" value="1"/>
</dbReference>
<dbReference type="SUPFAM" id="SSF55846">
    <property type="entry name" value="N-acetylmuramoyl-L-alanine amidase-like"/>
    <property type="match status" value="1"/>
</dbReference>
<dbReference type="GO" id="GO:0009253">
    <property type="term" value="P:peptidoglycan catabolic process"/>
    <property type="evidence" value="ECO:0007669"/>
    <property type="project" value="InterPro"/>
</dbReference>
<dbReference type="SUPFAM" id="SSF56399">
    <property type="entry name" value="ADP-ribosylation"/>
    <property type="match status" value="1"/>
</dbReference>
<dbReference type="GO" id="GO:0008745">
    <property type="term" value="F:N-acetylmuramoyl-L-alanine amidase activity"/>
    <property type="evidence" value="ECO:0007669"/>
    <property type="project" value="InterPro"/>
</dbReference>
<evidence type="ECO:0000256" key="1">
    <source>
        <dbReference type="ARBA" id="ARBA00007553"/>
    </source>
</evidence>
<dbReference type="PANTHER" id="PTHR11022">
    <property type="entry name" value="PEPTIDOGLYCAN RECOGNITION PROTEIN"/>
    <property type="match status" value="1"/>
</dbReference>
<reference evidence="5" key="1">
    <citation type="submission" date="2021-02" db="EMBL/GenBank/DDBJ databases">
        <authorList>
            <person name="Nowell W R."/>
        </authorList>
    </citation>
    <scope>NUCLEOTIDE SEQUENCE</scope>
</reference>
<accession>A0A819IPZ9</accession>
<dbReference type="Proteomes" id="UP000663823">
    <property type="component" value="Unassembled WGS sequence"/>
</dbReference>
<evidence type="ECO:0000256" key="2">
    <source>
        <dbReference type="SAM" id="MobiDB-lite"/>
    </source>
</evidence>
<evidence type="ECO:0000259" key="4">
    <source>
        <dbReference type="SMART" id="SM00701"/>
    </source>
</evidence>
<feature type="transmembrane region" description="Helical" evidence="3">
    <location>
        <begin position="132"/>
        <end position="157"/>
    </location>
</feature>
<dbReference type="CDD" id="cd06583">
    <property type="entry name" value="PGRP"/>
    <property type="match status" value="1"/>
</dbReference>
<dbReference type="InterPro" id="IPR002502">
    <property type="entry name" value="Amidase_domain"/>
</dbReference>
<dbReference type="Gene3D" id="3.90.176.10">
    <property type="entry name" value="Toxin ADP-ribosyltransferase, Chain A, domain 1"/>
    <property type="match status" value="1"/>
</dbReference>
<feature type="region of interest" description="Disordered" evidence="2">
    <location>
        <begin position="90"/>
        <end position="110"/>
    </location>
</feature>
<evidence type="ECO:0000256" key="3">
    <source>
        <dbReference type="SAM" id="Phobius"/>
    </source>
</evidence>
<dbReference type="AlphaFoldDB" id="A0A819IPZ9"/>
<dbReference type="InterPro" id="IPR036505">
    <property type="entry name" value="Amidase/PGRP_sf"/>
</dbReference>
<dbReference type="SMART" id="SM00701">
    <property type="entry name" value="PGRP"/>
    <property type="match status" value="1"/>
</dbReference>
<dbReference type="EMBL" id="CAJOAX010004791">
    <property type="protein sequence ID" value="CAF3921263.1"/>
    <property type="molecule type" value="Genomic_DNA"/>
</dbReference>
<comment type="similarity">
    <text evidence="1">Belongs to the N-acetylmuramoyl-L-alanine amidase 2 family.</text>
</comment>
<feature type="non-terminal residue" evidence="5">
    <location>
        <position position="1"/>
    </location>
</feature>
<organism evidence="5 6">
    <name type="scientific">Rotaria sordida</name>
    <dbReference type="NCBI Taxonomy" id="392033"/>
    <lineage>
        <taxon>Eukaryota</taxon>
        <taxon>Metazoa</taxon>
        <taxon>Spiralia</taxon>
        <taxon>Gnathifera</taxon>
        <taxon>Rotifera</taxon>
        <taxon>Eurotatoria</taxon>
        <taxon>Bdelloidea</taxon>
        <taxon>Philodinida</taxon>
        <taxon>Philodinidae</taxon>
        <taxon>Rotaria</taxon>
    </lineage>
</organism>
<dbReference type="InterPro" id="IPR015510">
    <property type="entry name" value="PGRP"/>
</dbReference>
<keyword evidence="3" id="KW-0812">Transmembrane</keyword>
<comment type="caution">
    <text evidence="5">The sequence shown here is derived from an EMBL/GenBank/DDBJ whole genome shotgun (WGS) entry which is preliminary data.</text>
</comment>
<feature type="domain" description="Peptidoglycan recognition protein family" evidence="4">
    <location>
        <begin position="181"/>
        <end position="325"/>
    </location>
</feature>
<name>A0A819IPZ9_9BILA</name>
<evidence type="ECO:0000313" key="5">
    <source>
        <dbReference type="EMBL" id="CAF3921263.1"/>
    </source>
</evidence>
<gene>
    <name evidence="5" type="ORF">OTI717_LOCUS24837</name>
</gene>
<proteinExistence type="inferred from homology"/>
<protein>
    <recommendedName>
        <fullName evidence="4">Peptidoglycan recognition protein family domain-containing protein</fullName>
    </recommendedName>
</protein>
<sequence length="353" mass="40704">AEMFAGEGQQSKMRYTPKNYCALQYSCLCQYLIKQNSTAINIQTLSTRPDEKEILILPFSVFKVTAIKRNYLDDPAASISIEIELEECEDPNDNKNELENSDTTRTSSFSSSADDIKDIEEYQKFKQRKHRLYVIIGVLVLAILLALTFTFIFTFVIKKNSTQNTTNMPMPLTESPLSDCPTIFSRFSWNARPYKNRSNVTLPFKHIDVLTPPSSPIINQQSCTREIKIFQDYHMDERGWDDIGYNFILCNDKEDQQQIYMGRGWTYIGAHCKGYNNESLGIGIAGNYTGIKSLNVFKSLIQCGIMQNYIMKNFTLIRYDPSSKAYEYYLQYLRNDTDLQYNNQASDQTVSCQ</sequence>
<dbReference type="Gene3D" id="3.40.80.10">
    <property type="entry name" value="Peptidoglycan recognition protein-like"/>
    <property type="match status" value="1"/>
</dbReference>
<evidence type="ECO:0000313" key="6">
    <source>
        <dbReference type="Proteomes" id="UP000663823"/>
    </source>
</evidence>
<keyword evidence="3" id="KW-1133">Transmembrane helix</keyword>
<keyword evidence="3" id="KW-0472">Membrane</keyword>
<dbReference type="InterPro" id="IPR006619">
    <property type="entry name" value="PGRP_domain_met/bac"/>
</dbReference>